<evidence type="ECO:0000256" key="1">
    <source>
        <dbReference type="ARBA" id="ARBA00001933"/>
    </source>
</evidence>
<dbReference type="PANTHER" id="PTHR43727:SF3">
    <property type="entry name" value="GROUP IV DECARBOXYLASE"/>
    <property type="match status" value="1"/>
</dbReference>
<dbReference type="InterPro" id="IPR022643">
    <property type="entry name" value="De-COase2_C"/>
</dbReference>
<feature type="domain" description="Orn/DAP/Arg decarboxylase 2 C-terminal" evidence="3">
    <location>
        <begin position="320"/>
        <end position="410"/>
    </location>
</feature>
<protein>
    <recommendedName>
        <fullName evidence="7">Diaminopimelate decarboxylase</fullName>
    </recommendedName>
</protein>
<gene>
    <name evidence="5" type="ORF">CTEN210_10732</name>
</gene>
<dbReference type="Proteomes" id="UP001054902">
    <property type="component" value="Unassembled WGS sequence"/>
</dbReference>
<dbReference type="InterPro" id="IPR022644">
    <property type="entry name" value="De-COase2_N"/>
</dbReference>
<dbReference type="GO" id="GO:0008836">
    <property type="term" value="F:diaminopimelate decarboxylase activity"/>
    <property type="evidence" value="ECO:0007669"/>
    <property type="project" value="TreeGrafter"/>
</dbReference>
<dbReference type="SUPFAM" id="SSF50621">
    <property type="entry name" value="Alanine racemase C-terminal domain-like"/>
    <property type="match status" value="1"/>
</dbReference>
<dbReference type="AlphaFoldDB" id="A0AAD3H8M3"/>
<keyword evidence="6" id="KW-1185">Reference proteome</keyword>
<accession>A0AAD3H8M3</accession>
<dbReference type="Gene3D" id="3.20.20.10">
    <property type="entry name" value="Alanine racemase"/>
    <property type="match status" value="1"/>
</dbReference>
<organism evidence="5 6">
    <name type="scientific">Chaetoceros tenuissimus</name>
    <dbReference type="NCBI Taxonomy" id="426638"/>
    <lineage>
        <taxon>Eukaryota</taxon>
        <taxon>Sar</taxon>
        <taxon>Stramenopiles</taxon>
        <taxon>Ochrophyta</taxon>
        <taxon>Bacillariophyta</taxon>
        <taxon>Coscinodiscophyceae</taxon>
        <taxon>Chaetocerotophycidae</taxon>
        <taxon>Chaetocerotales</taxon>
        <taxon>Chaetocerotaceae</taxon>
        <taxon>Chaetoceros</taxon>
    </lineage>
</organism>
<proteinExistence type="predicted"/>
<dbReference type="InterPro" id="IPR029066">
    <property type="entry name" value="PLP-binding_barrel"/>
</dbReference>
<dbReference type="GO" id="GO:0009089">
    <property type="term" value="P:lysine biosynthetic process via diaminopimelate"/>
    <property type="evidence" value="ECO:0007669"/>
    <property type="project" value="TreeGrafter"/>
</dbReference>
<comment type="cofactor">
    <cofactor evidence="1">
        <name>pyridoxal 5'-phosphate</name>
        <dbReference type="ChEBI" id="CHEBI:597326"/>
    </cofactor>
</comment>
<dbReference type="Pfam" id="PF02784">
    <property type="entry name" value="Orn_Arg_deC_N"/>
    <property type="match status" value="1"/>
</dbReference>
<dbReference type="Gene3D" id="2.40.37.10">
    <property type="entry name" value="Lyase, Ornithine Decarboxylase, Chain A, domain 1"/>
    <property type="match status" value="1"/>
</dbReference>
<dbReference type="PANTHER" id="PTHR43727">
    <property type="entry name" value="DIAMINOPIMELATE DECARBOXYLASE"/>
    <property type="match status" value="1"/>
</dbReference>
<comment type="caution">
    <text evidence="5">The sequence shown here is derived from an EMBL/GenBank/DDBJ whole genome shotgun (WGS) entry which is preliminary data.</text>
</comment>
<sequence>MCLAGETKTGGIKREQSSNTTACTAYFEEETVSNPKLYEEACWALKTAKAQGMIDAEKDTAVLFHSMNTHKSYLDHLKKDTQFSFHQNSNHAIAIKTNPHLGVLKQLVQWGFGLEAASMEEVKLAVNAGCPTSKIVFDSPVKTRREIAICHEKLPGMLLNVNCIEELERIPENPNFVLGLRINPLVDTKTEKIFHVSNNESKFGTPIVEKNAILEAIRKYPITALHVHSGTAMVDLDCAVSAIKSVVNVAKDANKFLAAQGLDRRITTIDIGGGVRPEILNSKHESRMQNYAAALKRNVPDLWTDFKMVTEFGQWSYFYSGFAASQVEYALQRGETRIAYLHLGADFLMRDVYNRKPRGIDFIPAGEARNRHLVRTDIAGPLCFAGDYLDKQVMLPKLEEGDEVLLLNTGSNAYGLWSRHCSRSIPQMIGVDMQNESLNRLSERFNPFVDDMW</sequence>
<keyword evidence="2" id="KW-0663">Pyridoxal phosphate</keyword>
<reference evidence="5 6" key="1">
    <citation type="journal article" date="2021" name="Sci. Rep.">
        <title>The genome of the diatom Chaetoceros tenuissimus carries an ancient integrated fragment of an extant virus.</title>
        <authorList>
            <person name="Hongo Y."/>
            <person name="Kimura K."/>
            <person name="Takaki Y."/>
            <person name="Yoshida Y."/>
            <person name="Baba S."/>
            <person name="Kobayashi G."/>
            <person name="Nagasaki K."/>
            <person name="Hano T."/>
            <person name="Tomaru Y."/>
        </authorList>
    </citation>
    <scope>NUCLEOTIDE SEQUENCE [LARGE SCALE GENOMIC DNA]</scope>
    <source>
        <strain evidence="5 6">NIES-3715</strain>
    </source>
</reference>
<evidence type="ECO:0000313" key="6">
    <source>
        <dbReference type="Proteomes" id="UP001054902"/>
    </source>
</evidence>
<name>A0AAD3H8M3_9STRA</name>
<dbReference type="Pfam" id="PF00278">
    <property type="entry name" value="Orn_DAP_Arg_deC"/>
    <property type="match status" value="1"/>
</dbReference>
<evidence type="ECO:0000313" key="5">
    <source>
        <dbReference type="EMBL" id="GFH54256.1"/>
    </source>
</evidence>
<dbReference type="InterPro" id="IPR009006">
    <property type="entry name" value="Ala_racemase/Decarboxylase_C"/>
</dbReference>
<dbReference type="SUPFAM" id="SSF51419">
    <property type="entry name" value="PLP-binding barrel"/>
    <property type="match status" value="1"/>
</dbReference>
<evidence type="ECO:0008006" key="7">
    <source>
        <dbReference type="Google" id="ProtNLM"/>
    </source>
</evidence>
<evidence type="ECO:0000259" key="3">
    <source>
        <dbReference type="Pfam" id="PF00278"/>
    </source>
</evidence>
<evidence type="ECO:0000259" key="4">
    <source>
        <dbReference type="Pfam" id="PF02784"/>
    </source>
</evidence>
<dbReference type="EMBL" id="BLLK01000047">
    <property type="protein sequence ID" value="GFH54256.1"/>
    <property type="molecule type" value="Genomic_DNA"/>
</dbReference>
<feature type="domain" description="Orn/DAP/Arg decarboxylase 2 N-terminal" evidence="4">
    <location>
        <begin position="90"/>
        <end position="311"/>
    </location>
</feature>
<evidence type="ECO:0000256" key="2">
    <source>
        <dbReference type="ARBA" id="ARBA00022898"/>
    </source>
</evidence>